<dbReference type="Gene3D" id="1.10.3730.20">
    <property type="match status" value="1"/>
</dbReference>
<feature type="transmembrane region" description="Helical" evidence="6">
    <location>
        <begin position="185"/>
        <end position="204"/>
    </location>
</feature>
<evidence type="ECO:0000313" key="8">
    <source>
        <dbReference type="EMBL" id="OHX67150.1"/>
    </source>
</evidence>
<sequence length="304" mass="33648">MAHISKLQAHLFLVGASIIYGCNFVVSKLAMPEFITPFAFIFLRILGGSILFSLLHFFTVKEKVTDKKDFGRLLLAALFGASFNQLIFYEGLAQTSAINASVIVVSSPIIVLTLSSIFLKEKVTPLKVVGISLGFIGAVLMIGLNGIAFHSGSVQGDMMVLINASLYSVYLIISKPLLAKYHPFTVTKWTFVLALPFVTIMTWNDINTMDWESIPLPIWGAISYTIVFTSFLAYLFYAIAMRVVNASTASFYIYFQPMVATFVAILVFDETIKIVQVIAAALIFSGVYLISIKKKNKEKEISKK</sequence>
<evidence type="ECO:0000256" key="4">
    <source>
        <dbReference type="ARBA" id="ARBA00022989"/>
    </source>
</evidence>
<dbReference type="PANTHER" id="PTHR32322:SF18">
    <property type="entry name" value="S-ADENOSYLMETHIONINE_S-ADENOSYLHOMOCYSTEINE TRANSPORTER"/>
    <property type="match status" value="1"/>
</dbReference>
<keyword evidence="5 6" id="KW-0472">Membrane</keyword>
<dbReference type="Pfam" id="PF00892">
    <property type="entry name" value="EamA"/>
    <property type="match status" value="2"/>
</dbReference>
<evidence type="ECO:0000256" key="2">
    <source>
        <dbReference type="ARBA" id="ARBA00022475"/>
    </source>
</evidence>
<feature type="transmembrane region" description="Helical" evidence="6">
    <location>
        <begin position="251"/>
        <end position="268"/>
    </location>
</feature>
<dbReference type="AlphaFoldDB" id="A0A1S1Z1K7"/>
<dbReference type="InterPro" id="IPR000620">
    <property type="entry name" value="EamA_dom"/>
</dbReference>
<comment type="caution">
    <text evidence="8">The sequence shown here is derived from an EMBL/GenBank/DDBJ whole genome shotgun (WGS) entry which is preliminary data.</text>
</comment>
<dbReference type="PROSITE" id="PS51257">
    <property type="entry name" value="PROKAR_LIPOPROTEIN"/>
    <property type="match status" value="1"/>
</dbReference>
<evidence type="ECO:0000256" key="5">
    <source>
        <dbReference type="ARBA" id="ARBA00023136"/>
    </source>
</evidence>
<keyword evidence="2" id="KW-1003">Cell membrane</keyword>
<dbReference type="STRING" id="915059.NH26_12765"/>
<dbReference type="InterPro" id="IPR037185">
    <property type="entry name" value="EmrE-like"/>
</dbReference>
<keyword evidence="4 6" id="KW-1133">Transmembrane helix</keyword>
<evidence type="ECO:0000313" key="9">
    <source>
        <dbReference type="Proteomes" id="UP000179797"/>
    </source>
</evidence>
<keyword evidence="3 6" id="KW-0812">Transmembrane</keyword>
<reference evidence="8 9" key="1">
    <citation type="journal article" date="2012" name="Int. J. Syst. Evol. Microbiol.">
        <title>Flammeovirga pacifica sp. nov., isolated from deep-sea sediment.</title>
        <authorList>
            <person name="Xu H."/>
            <person name="Fu Y."/>
            <person name="Yang N."/>
            <person name="Ding Z."/>
            <person name="Lai Q."/>
            <person name="Zeng R."/>
        </authorList>
    </citation>
    <scope>NUCLEOTIDE SEQUENCE [LARGE SCALE GENOMIC DNA]</scope>
    <source>
        <strain evidence="9">DSM 24597 / LMG 26175 / WPAGA1</strain>
    </source>
</reference>
<dbReference type="EMBL" id="JRYR02000001">
    <property type="protein sequence ID" value="OHX67150.1"/>
    <property type="molecule type" value="Genomic_DNA"/>
</dbReference>
<feature type="transmembrane region" description="Helical" evidence="6">
    <location>
        <begin position="7"/>
        <end position="26"/>
    </location>
</feature>
<evidence type="ECO:0000256" key="1">
    <source>
        <dbReference type="ARBA" id="ARBA00004651"/>
    </source>
</evidence>
<proteinExistence type="predicted"/>
<accession>A0A1S1Z1K7</accession>
<comment type="subcellular location">
    <subcellularLocation>
        <location evidence="1">Cell membrane</location>
        <topology evidence="1">Multi-pass membrane protein</topology>
    </subcellularLocation>
</comment>
<feature type="domain" description="EamA" evidence="7">
    <location>
        <begin position="9"/>
        <end position="142"/>
    </location>
</feature>
<keyword evidence="9" id="KW-1185">Reference proteome</keyword>
<dbReference type="OrthoDB" id="9811486at2"/>
<dbReference type="Proteomes" id="UP000179797">
    <property type="component" value="Unassembled WGS sequence"/>
</dbReference>
<evidence type="ECO:0000256" key="6">
    <source>
        <dbReference type="SAM" id="Phobius"/>
    </source>
</evidence>
<protein>
    <recommendedName>
        <fullName evidence="7">EamA domain-containing protein</fullName>
    </recommendedName>
</protein>
<feature type="transmembrane region" description="Helical" evidence="6">
    <location>
        <begin position="274"/>
        <end position="292"/>
    </location>
</feature>
<feature type="transmembrane region" description="Helical" evidence="6">
    <location>
        <begin position="70"/>
        <end position="88"/>
    </location>
</feature>
<feature type="domain" description="EamA" evidence="7">
    <location>
        <begin position="156"/>
        <end position="291"/>
    </location>
</feature>
<evidence type="ECO:0000256" key="3">
    <source>
        <dbReference type="ARBA" id="ARBA00022692"/>
    </source>
</evidence>
<feature type="transmembrane region" description="Helical" evidence="6">
    <location>
        <begin position="38"/>
        <end position="58"/>
    </location>
</feature>
<organism evidence="8 9">
    <name type="scientific">Flammeovirga pacifica</name>
    <dbReference type="NCBI Taxonomy" id="915059"/>
    <lineage>
        <taxon>Bacteria</taxon>
        <taxon>Pseudomonadati</taxon>
        <taxon>Bacteroidota</taxon>
        <taxon>Cytophagia</taxon>
        <taxon>Cytophagales</taxon>
        <taxon>Flammeovirgaceae</taxon>
        <taxon>Flammeovirga</taxon>
    </lineage>
</organism>
<gene>
    <name evidence="8" type="ORF">NH26_12765</name>
</gene>
<feature type="transmembrane region" description="Helical" evidence="6">
    <location>
        <begin position="154"/>
        <end position="173"/>
    </location>
</feature>
<feature type="transmembrane region" description="Helical" evidence="6">
    <location>
        <begin position="216"/>
        <end position="239"/>
    </location>
</feature>
<name>A0A1S1Z1K7_FLAPC</name>
<dbReference type="SUPFAM" id="SSF103481">
    <property type="entry name" value="Multidrug resistance efflux transporter EmrE"/>
    <property type="match status" value="2"/>
</dbReference>
<evidence type="ECO:0000259" key="7">
    <source>
        <dbReference type="Pfam" id="PF00892"/>
    </source>
</evidence>
<feature type="transmembrane region" description="Helical" evidence="6">
    <location>
        <begin position="100"/>
        <end position="119"/>
    </location>
</feature>
<feature type="transmembrane region" description="Helical" evidence="6">
    <location>
        <begin position="126"/>
        <end position="148"/>
    </location>
</feature>
<dbReference type="PANTHER" id="PTHR32322">
    <property type="entry name" value="INNER MEMBRANE TRANSPORTER"/>
    <property type="match status" value="1"/>
</dbReference>
<dbReference type="InterPro" id="IPR050638">
    <property type="entry name" value="AA-Vitamin_Transporters"/>
</dbReference>
<dbReference type="RefSeq" id="WP_044225836.1">
    <property type="nucleotide sequence ID" value="NZ_JRYR02000001.1"/>
</dbReference>
<dbReference type="GO" id="GO:0005886">
    <property type="term" value="C:plasma membrane"/>
    <property type="evidence" value="ECO:0007669"/>
    <property type="project" value="UniProtKB-SubCell"/>
</dbReference>